<name>A0A0R1N4G5_9LACO</name>
<dbReference type="Proteomes" id="UP000051330">
    <property type="component" value="Unassembled WGS sequence"/>
</dbReference>
<keyword evidence="2" id="KW-1185">Reference proteome</keyword>
<dbReference type="EMBL" id="AZEC01000011">
    <property type="protein sequence ID" value="KRL11715.1"/>
    <property type="molecule type" value="Genomic_DNA"/>
</dbReference>
<dbReference type="PATRIC" id="fig|1423792.3.peg.651"/>
<accession>A0A0R1N4G5</accession>
<evidence type="ECO:0000313" key="2">
    <source>
        <dbReference type="Proteomes" id="UP000051330"/>
    </source>
</evidence>
<gene>
    <name evidence="1" type="ORF">FD09_GL000639</name>
</gene>
<evidence type="ECO:0000313" key="1">
    <source>
        <dbReference type="EMBL" id="KRL11715.1"/>
    </source>
</evidence>
<organism evidence="1 2">
    <name type="scientific">Schleiferilactobacillus perolens DSM 12744</name>
    <dbReference type="NCBI Taxonomy" id="1423792"/>
    <lineage>
        <taxon>Bacteria</taxon>
        <taxon>Bacillati</taxon>
        <taxon>Bacillota</taxon>
        <taxon>Bacilli</taxon>
        <taxon>Lactobacillales</taxon>
        <taxon>Lactobacillaceae</taxon>
        <taxon>Schleiferilactobacillus</taxon>
    </lineage>
</organism>
<comment type="caution">
    <text evidence="1">The sequence shown here is derived from an EMBL/GenBank/DDBJ whole genome shotgun (WGS) entry which is preliminary data.</text>
</comment>
<protein>
    <submittedName>
        <fullName evidence="1">Uncharacterized protein</fullName>
    </submittedName>
</protein>
<dbReference type="AlphaFoldDB" id="A0A0R1N4G5"/>
<reference evidence="1 2" key="1">
    <citation type="journal article" date="2015" name="Genome Announc.">
        <title>Expanding the biotechnology potential of lactobacilli through comparative genomics of 213 strains and associated genera.</title>
        <authorList>
            <person name="Sun Z."/>
            <person name="Harris H.M."/>
            <person name="McCann A."/>
            <person name="Guo C."/>
            <person name="Argimon S."/>
            <person name="Zhang W."/>
            <person name="Yang X."/>
            <person name="Jeffery I.B."/>
            <person name="Cooney J.C."/>
            <person name="Kagawa T.F."/>
            <person name="Liu W."/>
            <person name="Song Y."/>
            <person name="Salvetti E."/>
            <person name="Wrobel A."/>
            <person name="Rasinkangas P."/>
            <person name="Parkhill J."/>
            <person name="Rea M.C."/>
            <person name="O'Sullivan O."/>
            <person name="Ritari J."/>
            <person name="Douillard F.P."/>
            <person name="Paul Ross R."/>
            <person name="Yang R."/>
            <person name="Briner A.E."/>
            <person name="Felis G.E."/>
            <person name="de Vos W.M."/>
            <person name="Barrangou R."/>
            <person name="Klaenhammer T.R."/>
            <person name="Caufield P.W."/>
            <person name="Cui Y."/>
            <person name="Zhang H."/>
            <person name="O'Toole P.W."/>
        </authorList>
    </citation>
    <scope>NUCLEOTIDE SEQUENCE [LARGE SCALE GENOMIC DNA]</scope>
    <source>
        <strain evidence="1 2">DSM 12744</strain>
    </source>
</reference>
<proteinExistence type="predicted"/>
<sequence length="63" mass="7226">MFLKTVNYGDDGLEIKTIGLGTDGEIIGFCRKDASSDLEKTRKRRLLQNHYVHLAKNIQPDEY</sequence>